<reference evidence="1" key="1">
    <citation type="submission" date="2015-08" db="EMBL/GenBank/DDBJ databases">
        <authorList>
            <person name="Babu N.S."/>
            <person name="Beckwith C.J."/>
            <person name="Beseler K.G."/>
            <person name="Brison A."/>
            <person name="Carone J.V."/>
            <person name="Caskin T.P."/>
            <person name="Diamond M."/>
            <person name="Durham M.E."/>
            <person name="Foxe J.M."/>
            <person name="Go M."/>
            <person name="Henderson B.A."/>
            <person name="Jones I.B."/>
            <person name="McGettigan J.A."/>
            <person name="Micheletti S.J."/>
            <person name="Nasrallah M.E."/>
            <person name="Ortiz D."/>
            <person name="Piller C.R."/>
            <person name="Privatt S.R."/>
            <person name="Schneider S.L."/>
            <person name="Sharp S."/>
            <person name="Smith T.C."/>
            <person name="Stanton J.D."/>
            <person name="Ullery H.E."/>
            <person name="Wilson R.J."/>
            <person name="Serrano M.G."/>
            <person name="Buck G."/>
            <person name="Lee V."/>
            <person name="Wang Y."/>
            <person name="Carvalho R."/>
            <person name="Voegtly L."/>
            <person name="Shi R."/>
            <person name="Duckworth R."/>
            <person name="Johnson A."/>
            <person name="Loviza R."/>
            <person name="Walstead R."/>
            <person name="Shah Z."/>
            <person name="Kiflezghi M."/>
            <person name="Wade K."/>
            <person name="Ball S.L."/>
            <person name="Bradley K.W."/>
            <person name="Asai D.J."/>
            <person name="Bowman C.A."/>
            <person name="Russell D.A."/>
            <person name="Pope W.H."/>
            <person name="Jacobs-Sera D."/>
            <person name="Hendrix R.W."/>
            <person name="Hatfull G.F."/>
        </authorList>
    </citation>
    <scope>NUCLEOTIDE SEQUENCE</scope>
</reference>
<dbReference type="EMBL" id="CZKA01000015">
    <property type="protein sequence ID" value="CUR55015.1"/>
    <property type="molecule type" value="Genomic_DNA"/>
</dbReference>
<gene>
    <name evidence="1" type="ORF">NOCA2220206</name>
</gene>
<evidence type="ECO:0000313" key="1">
    <source>
        <dbReference type="EMBL" id="CUR55015.1"/>
    </source>
</evidence>
<protein>
    <submittedName>
        <fullName evidence="1">Uncharacterized protein</fullName>
    </submittedName>
</protein>
<dbReference type="AlphaFoldDB" id="A0A2P2BZ43"/>
<proteinExistence type="predicted"/>
<organism evidence="1">
    <name type="scientific">metagenome</name>
    <dbReference type="NCBI Taxonomy" id="256318"/>
    <lineage>
        <taxon>unclassified sequences</taxon>
        <taxon>metagenomes</taxon>
    </lineage>
</organism>
<accession>A0A2P2BZ43</accession>
<sequence length="81" mass="9283">MTTTAKSIRTPAQVLAVLRDELRERRQARVELRALERELAHYTSPNDVDDLLASLRDQDSEAAEQIRGIVSRNVREHRMAS</sequence>
<name>A0A2P2BZ43_9ZZZZ</name>